<comment type="caution">
    <text evidence="1">The sequence shown here is derived from an EMBL/GenBank/DDBJ whole genome shotgun (WGS) entry which is preliminary data.</text>
</comment>
<dbReference type="EMBL" id="JAWDGP010005352">
    <property type="protein sequence ID" value="KAK3757665.1"/>
    <property type="molecule type" value="Genomic_DNA"/>
</dbReference>
<keyword evidence="2" id="KW-1185">Reference proteome</keyword>
<organism evidence="1 2">
    <name type="scientific">Elysia crispata</name>
    <name type="common">lettuce slug</name>
    <dbReference type="NCBI Taxonomy" id="231223"/>
    <lineage>
        <taxon>Eukaryota</taxon>
        <taxon>Metazoa</taxon>
        <taxon>Spiralia</taxon>
        <taxon>Lophotrochozoa</taxon>
        <taxon>Mollusca</taxon>
        <taxon>Gastropoda</taxon>
        <taxon>Heterobranchia</taxon>
        <taxon>Euthyneura</taxon>
        <taxon>Panpulmonata</taxon>
        <taxon>Sacoglossa</taxon>
        <taxon>Placobranchoidea</taxon>
        <taxon>Plakobranchidae</taxon>
        <taxon>Elysia</taxon>
    </lineage>
</organism>
<evidence type="ECO:0000313" key="2">
    <source>
        <dbReference type="Proteomes" id="UP001283361"/>
    </source>
</evidence>
<gene>
    <name evidence="1" type="ORF">RRG08_000176</name>
</gene>
<reference evidence="1" key="1">
    <citation type="journal article" date="2023" name="G3 (Bethesda)">
        <title>A reference genome for the long-term kleptoplast-retaining sea slug Elysia crispata morphotype clarki.</title>
        <authorList>
            <person name="Eastman K.E."/>
            <person name="Pendleton A.L."/>
            <person name="Shaikh M.A."/>
            <person name="Suttiyut T."/>
            <person name="Ogas R."/>
            <person name="Tomko P."/>
            <person name="Gavelis G."/>
            <person name="Widhalm J.R."/>
            <person name="Wisecaver J.H."/>
        </authorList>
    </citation>
    <scope>NUCLEOTIDE SEQUENCE</scope>
    <source>
        <strain evidence="1">ECLA1</strain>
    </source>
</reference>
<name>A0AAE1D5L5_9GAST</name>
<dbReference type="AlphaFoldDB" id="A0AAE1D5L5"/>
<proteinExistence type="predicted"/>
<sequence length="95" mass="10297">MRAWWCLNGSRESSPGQARPAGVAHDNLRPPISQAAKLLFAPPPSISFFNQPGYYSPPVVSACTMASRDPQHRSCLARSARASRPADQYILSVGD</sequence>
<accession>A0AAE1D5L5</accession>
<protein>
    <submittedName>
        <fullName evidence="1">Uncharacterized protein</fullName>
    </submittedName>
</protein>
<evidence type="ECO:0000313" key="1">
    <source>
        <dbReference type="EMBL" id="KAK3757665.1"/>
    </source>
</evidence>
<dbReference type="Proteomes" id="UP001283361">
    <property type="component" value="Unassembled WGS sequence"/>
</dbReference>